<keyword evidence="5" id="KW-1015">Disulfide bond</keyword>
<sequence>MSTTNAPSSDMNTLSTMNNNPSDNMPNTMSNNNMRPMANNDMKNPSTDSMSGGAPMCNSMLTTMGINQLTDGKLLSSCSGGIPMFVNNVSDATKLSAEDLKKICSSSVCMKPFSKMASSADYKDCVAMYDGKLQNLGEQAKHFVTVCENGGKDEKVSGSTDGSSEAGLKGDGTNSVVKDVKSNAVYHSFSAACVAVSLFVLALQ</sequence>
<comment type="similarity">
    <text evidence="2">Belongs to the elicitin family.</text>
</comment>
<gene>
    <name evidence="7" type="ORF">BN9_083420</name>
</gene>
<dbReference type="Proteomes" id="UP000053237">
    <property type="component" value="Unassembled WGS sequence"/>
</dbReference>
<dbReference type="Pfam" id="PF00964">
    <property type="entry name" value="Elicitin"/>
    <property type="match status" value="1"/>
</dbReference>
<proteinExistence type="inferred from homology"/>
<protein>
    <submittedName>
        <fullName evidence="7">Uncharacterized protein</fullName>
    </submittedName>
</protein>
<keyword evidence="8" id="KW-1185">Reference proteome</keyword>
<organism evidence="7 8">
    <name type="scientific">Albugo candida</name>
    <dbReference type="NCBI Taxonomy" id="65357"/>
    <lineage>
        <taxon>Eukaryota</taxon>
        <taxon>Sar</taxon>
        <taxon>Stramenopiles</taxon>
        <taxon>Oomycota</taxon>
        <taxon>Peronosporomycetes</taxon>
        <taxon>Albuginales</taxon>
        <taxon>Albuginaceae</taxon>
        <taxon>Albugo</taxon>
    </lineage>
</organism>
<keyword evidence="3" id="KW-0964">Secreted</keyword>
<evidence type="ECO:0000256" key="3">
    <source>
        <dbReference type="ARBA" id="ARBA00022525"/>
    </source>
</evidence>
<evidence type="ECO:0000256" key="5">
    <source>
        <dbReference type="ARBA" id="ARBA00023157"/>
    </source>
</evidence>
<accession>A0A024GLE8</accession>
<evidence type="ECO:0000313" key="8">
    <source>
        <dbReference type="Proteomes" id="UP000053237"/>
    </source>
</evidence>
<evidence type="ECO:0000256" key="4">
    <source>
        <dbReference type="ARBA" id="ARBA00022978"/>
    </source>
</evidence>
<comment type="caution">
    <text evidence="7">The sequence shown here is derived from an EMBL/GenBank/DDBJ whole genome shotgun (WGS) entry which is preliminary data.</text>
</comment>
<dbReference type="InParanoid" id="A0A024GLE8"/>
<dbReference type="GO" id="GO:0005576">
    <property type="term" value="C:extracellular region"/>
    <property type="evidence" value="ECO:0007669"/>
    <property type="project" value="UniProtKB-SubCell"/>
</dbReference>
<dbReference type="SUPFAM" id="SSF48647">
    <property type="entry name" value="Fungal elicitin"/>
    <property type="match status" value="1"/>
</dbReference>
<dbReference type="EMBL" id="CAIX01000165">
    <property type="protein sequence ID" value="CCI47335.1"/>
    <property type="molecule type" value="Genomic_DNA"/>
</dbReference>
<reference evidence="7 8" key="1">
    <citation type="submission" date="2012-05" db="EMBL/GenBank/DDBJ databases">
        <title>Recombination and specialization in a pathogen metapopulation.</title>
        <authorList>
            <person name="Gardiner A."/>
            <person name="Kemen E."/>
            <person name="Schultz-Larsen T."/>
            <person name="MacLean D."/>
            <person name="Van Oosterhout C."/>
            <person name="Jones J.D.G."/>
        </authorList>
    </citation>
    <scope>NUCLEOTIDE SEQUENCE [LARGE SCALE GENOMIC DNA]</scope>
    <source>
        <strain evidence="7 8">Ac Nc2</strain>
    </source>
</reference>
<evidence type="ECO:0000313" key="7">
    <source>
        <dbReference type="EMBL" id="CCI47335.1"/>
    </source>
</evidence>
<feature type="region of interest" description="Disordered" evidence="6">
    <location>
        <begin position="1"/>
        <end position="27"/>
    </location>
</feature>
<dbReference type="GO" id="GO:0052040">
    <property type="term" value="P:symbiont-mediated perturbation of host programmed cell death"/>
    <property type="evidence" value="ECO:0007669"/>
    <property type="project" value="UniProtKB-KW"/>
</dbReference>
<dbReference type="InterPro" id="IPR002200">
    <property type="entry name" value="Elicitin"/>
</dbReference>
<evidence type="ECO:0000256" key="1">
    <source>
        <dbReference type="ARBA" id="ARBA00004613"/>
    </source>
</evidence>
<comment type="subcellular location">
    <subcellularLocation>
        <location evidence="1">Secreted</location>
    </subcellularLocation>
</comment>
<dbReference type="InterPro" id="IPR036470">
    <property type="entry name" value="Elicitin_sf"/>
</dbReference>
<evidence type="ECO:0000256" key="2">
    <source>
        <dbReference type="ARBA" id="ARBA00009544"/>
    </source>
</evidence>
<dbReference type="AlphaFoldDB" id="A0A024GLE8"/>
<name>A0A024GLE8_9STRA</name>
<evidence type="ECO:0000256" key="6">
    <source>
        <dbReference type="SAM" id="MobiDB-lite"/>
    </source>
</evidence>
<keyword evidence="4" id="KW-0928">Hypersensitive response elicitation</keyword>